<evidence type="ECO:0000256" key="1">
    <source>
        <dbReference type="ARBA" id="ARBA00022723"/>
    </source>
</evidence>
<feature type="compositionally biased region" description="Low complexity" evidence="6">
    <location>
        <begin position="3754"/>
        <end position="3774"/>
    </location>
</feature>
<feature type="compositionally biased region" description="Polar residues" evidence="6">
    <location>
        <begin position="2392"/>
        <end position="2410"/>
    </location>
</feature>
<feature type="compositionally biased region" description="Polar residues" evidence="6">
    <location>
        <begin position="1860"/>
        <end position="1878"/>
    </location>
</feature>
<feature type="compositionally biased region" description="Polar residues" evidence="6">
    <location>
        <begin position="2601"/>
        <end position="2610"/>
    </location>
</feature>
<feature type="compositionally biased region" description="Low complexity" evidence="6">
    <location>
        <begin position="2451"/>
        <end position="2460"/>
    </location>
</feature>
<dbReference type="EMBL" id="JABFTP020000062">
    <property type="protein sequence ID" value="KAL3273817.1"/>
    <property type="molecule type" value="Genomic_DNA"/>
</dbReference>
<feature type="compositionally biased region" description="Low complexity" evidence="6">
    <location>
        <begin position="894"/>
        <end position="906"/>
    </location>
</feature>
<feature type="region of interest" description="Disordered" evidence="6">
    <location>
        <begin position="4039"/>
        <end position="4101"/>
    </location>
</feature>
<evidence type="ECO:0000256" key="4">
    <source>
        <dbReference type="PROSITE-ProRule" id="PRU00146"/>
    </source>
</evidence>
<keyword evidence="2 4" id="KW-0863">Zinc-finger</keyword>
<dbReference type="PROSITE" id="PS01359">
    <property type="entry name" value="ZF_PHD_1"/>
    <property type="match status" value="1"/>
</dbReference>
<evidence type="ECO:0000313" key="9">
    <source>
        <dbReference type="Proteomes" id="UP001516400"/>
    </source>
</evidence>
<feature type="compositionally biased region" description="Polar residues" evidence="6">
    <location>
        <begin position="2933"/>
        <end position="2951"/>
    </location>
</feature>
<feature type="compositionally biased region" description="Low complexity" evidence="6">
    <location>
        <begin position="4355"/>
        <end position="4375"/>
    </location>
</feature>
<feature type="compositionally biased region" description="Polar residues" evidence="6">
    <location>
        <begin position="1560"/>
        <end position="1576"/>
    </location>
</feature>
<feature type="compositionally biased region" description="Polar residues" evidence="6">
    <location>
        <begin position="3074"/>
        <end position="3108"/>
    </location>
</feature>
<feature type="compositionally biased region" description="Low complexity" evidence="6">
    <location>
        <begin position="2882"/>
        <end position="2891"/>
    </location>
</feature>
<dbReference type="InterPro" id="IPR019787">
    <property type="entry name" value="Znf_PHD-finger"/>
</dbReference>
<feature type="compositionally biased region" description="Polar residues" evidence="6">
    <location>
        <begin position="3708"/>
        <end position="3719"/>
    </location>
</feature>
<feature type="region of interest" description="Disordered" evidence="6">
    <location>
        <begin position="3361"/>
        <end position="3386"/>
    </location>
</feature>
<feature type="coiled-coil region" evidence="5">
    <location>
        <begin position="146"/>
        <end position="173"/>
    </location>
</feature>
<feature type="compositionally biased region" description="Polar residues" evidence="6">
    <location>
        <begin position="3938"/>
        <end position="3947"/>
    </location>
</feature>
<feature type="compositionally biased region" description="Low complexity" evidence="6">
    <location>
        <begin position="4134"/>
        <end position="4148"/>
    </location>
</feature>
<feature type="region of interest" description="Disordered" evidence="6">
    <location>
        <begin position="3754"/>
        <end position="3959"/>
    </location>
</feature>
<feature type="compositionally biased region" description="Polar residues" evidence="6">
    <location>
        <begin position="4184"/>
        <end position="4199"/>
    </location>
</feature>
<keyword evidence="1" id="KW-0479">Metal-binding</keyword>
<dbReference type="SMART" id="SM00249">
    <property type="entry name" value="PHD"/>
    <property type="match status" value="1"/>
</dbReference>
<organism evidence="8 9">
    <name type="scientific">Cryptolaemus montrouzieri</name>
    <dbReference type="NCBI Taxonomy" id="559131"/>
    <lineage>
        <taxon>Eukaryota</taxon>
        <taxon>Metazoa</taxon>
        <taxon>Ecdysozoa</taxon>
        <taxon>Arthropoda</taxon>
        <taxon>Hexapoda</taxon>
        <taxon>Insecta</taxon>
        <taxon>Pterygota</taxon>
        <taxon>Neoptera</taxon>
        <taxon>Endopterygota</taxon>
        <taxon>Coleoptera</taxon>
        <taxon>Polyphaga</taxon>
        <taxon>Cucujiformia</taxon>
        <taxon>Coccinelloidea</taxon>
        <taxon>Coccinellidae</taxon>
        <taxon>Scymninae</taxon>
        <taxon>Scymnini</taxon>
        <taxon>Cryptolaemus</taxon>
    </lineage>
</organism>
<feature type="compositionally biased region" description="Polar residues" evidence="6">
    <location>
        <begin position="2678"/>
        <end position="2687"/>
    </location>
</feature>
<feature type="compositionally biased region" description="Polar residues" evidence="6">
    <location>
        <begin position="2354"/>
        <end position="2364"/>
    </location>
</feature>
<evidence type="ECO:0000256" key="2">
    <source>
        <dbReference type="ARBA" id="ARBA00022771"/>
    </source>
</evidence>
<evidence type="ECO:0000313" key="8">
    <source>
        <dbReference type="EMBL" id="KAL3273817.1"/>
    </source>
</evidence>
<feature type="compositionally biased region" description="Low complexity" evidence="6">
    <location>
        <begin position="2219"/>
        <end position="2234"/>
    </location>
</feature>
<dbReference type="Gene3D" id="3.30.40.10">
    <property type="entry name" value="Zinc/RING finger domain, C3HC4 (zinc finger)"/>
    <property type="match status" value="1"/>
</dbReference>
<feature type="compositionally biased region" description="Low complexity" evidence="6">
    <location>
        <begin position="3720"/>
        <end position="3733"/>
    </location>
</feature>
<feature type="compositionally biased region" description="Polar residues" evidence="6">
    <location>
        <begin position="2241"/>
        <end position="2259"/>
    </location>
</feature>
<feature type="compositionally biased region" description="Low complexity" evidence="6">
    <location>
        <begin position="1787"/>
        <end position="1801"/>
    </location>
</feature>
<dbReference type="SUPFAM" id="SSF57903">
    <property type="entry name" value="FYVE/PHD zinc finger"/>
    <property type="match status" value="1"/>
</dbReference>
<feature type="compositionally biased region" description="Low complexity" evidence="6">
    <location>
        <begin position="1577"/>
        <end position="1591"/>
    </location>
</feature>
<feature type="region of interest" description="Disordered" evidence="6">
    <location>
        <begin position="3284"/>
        <end position="3318"/>
    </location>
</feature>
<reference evidence="8 9" key="1">
    <citation type="journal article" date="2021" name="BMC Biol.">
        <title>Horizontally acquired antibacterial genes associated with adaptive radiation of ladybird beetles.</title>
        <authorList>
            <person name="Li H.S."/>
            <person name="Tang X.F."/>
            <person name="Huang Y.H."/>
            <person name="Xu Z.Y."/>
            <person name="Chen M.L."/>
            <person name="Du X.Y."/>
            <person name="Qiu B.Y."/>
            <person name="Chen P.T."/>
            <person name="Zhang W."/>
            <person name="Slipinski A."/>
            <person name="Escalona H.E."/>
            <person name="Waterhouse R.M."/>
            <person name="Zwick A."/>
            <person name="Pang H."/>
        </authorList>
    </citation>
    <scope>NUCLEOTIDE SEQUENCE [LARGE SCALE GENOMIC DNA]</scope>
    <source>
        <strain evidence="8">SYSU2018</strain>
    </source>
</reference>
<feature type="compositionally biased region" description="Polar residues" evidence="6">
    <location>
        <begin position="2859"/>
        <end position="2877"/>
    </location>
</feature>
<comment type="caution">
    <text evidence="8">The sequence shown here is derived from an EMBL/GenBank/DDBJ whole genome shotgun (WGS) entry which is preliminary data.</text>
</comment>
<feature type="compositionally biased region" description="Low complexity" evidence="6">
    <location>
        <begin position="3501"/>
        <end position="3516"/>
    </location>
</feature>
<feature type="region of interest" description="Disordered" evidence="6">
    <location>
        <begin position="3221"/>
        <end position="3244"/>
    </location>
</feature>
<accession>A0ABD2N5H3</accession>
<feature type="compositionally biased region" description="Low complexity" evidence="6">
    <location>
        <begin position="2732"/>
        <end position="2741"/>
    </location>
</feature>
<feature type="compositionally biased region" description="Polar residues" evidence="6">
    <location>
        <begin position="2017"/>
        <end position="2051"/>
    </location>
</feature>
<feature type="region of interest" description="Disordered" evidence="6">
    <location>
        <begin position="512"/>
        <end position="538"/>
    </location>
</feature>
<dbReference type="Pfam" id="PF00628">
    <property type="entry name" value="PHD"/>
    <property type="match status" value="1"/>
</dbReference>
<feature type="region of interest" description="Disordered" evidence="6">
    <location>
        <begin position="2800"/>
        <end position="2967"/>
    </location>
</feature>
<feature type="compositionally biased region" description="Polar residues" evidence="6">
    <location>
        <begin position="1519"/>
        <end position="1528"/>
    </location>
</feature>
<feature type="region of interest" description="Disordered" evidence="6">
    <location>
        <begin position="3586"/>
        <end position="3637"/>
    </location>
</feature>
<name>A0ABD2N5H3_9CUCU</name>
<feature type="region of interest" description="Disordered" evidence="6">
    <location>
        <begin position="2294"/>
        <end position="2549"/>
    </location>
</feature>
<feature type="compositionally biased region" description="Polar residues" evidence="6">
    <location>
        <begin position="4286"/>
        <end position="4305"/>
    </location>
</feature>
<feature type="region of interest" description="Disordered" evidence="6">
    <location>
        <begin position="1710"/>
        <end position="1758"/>
    </location>
</feature>
<feature type="compositionally biased region" description="Polar residues" evidence="6">
    <location>
        <begin position="1731"/>
        <end position="1749"/>
    </location>
</feature>
<feature type="compositionally biased region" description="Pro residues" evidence="6">
    <location>
        <begin position="1906"/>
        <end position="1919"/>
    </location>
</feature>
<feature type="region of interest" description="Disordered" evidence="6">
    <location>
        <begin position="1638"/>
        <end position="1662"/>
    </location>
</feature>
<dbReference type="PROSITE" id="PS50016">
    <property type="entry name" value="ZF_PHD_2"/>
    <property type="match status" value="1"/>
</dbReference>
<feature type="compositionally biased region" description="Polar residues" evidence="6">
    <location>
        <begin position="4057"/>
        <end position="4076"/>
    </location>
</feature>
<feature type="compositionally biased region" description="Polar residues" evidence="6">
    <location>
        <begin position="2807"/>
        <end position="2825"/>
    </location>
</feature>
<feature type="region of interest" description="Disordered" evidence="6">
    <location>
        <begin position="2017"/>
        <end position="2073"/>
    </location>
</feature>
<feature type="compositionally biased region" description="Polar residues" evidence="6">
    <location>
        <begin position="4208"/>
        <end position="4229"/>
    </location>
</feature>
<protein>
    <recommendedName>
        <fullName evidence="7">PHD-type domain-containing protein</fullName>
    </recommendedName>
</protein>
<feature type="compositionally biased region" description="Polar residues" evidence="6">
    <location>
        <begin position="1808"/>
        <end position="1826"/>
    </location>
</feature>
<feature type="region of interest" description="Disordered" evidence="6">
    <location>
        <begin position="1143"/>
        <end position="1169"/>
    </location>
</feature>
<feature type="region of interest" description="Disordered" evidence="6">
    <location>
        <begin position="4507"/>
        <end position="4601"/>
    </location>
</feature>
<dbReference type="Proteomes" id="UP001516400">
    <property type="component" value="Unassembled WGS sequence"/>
</dbReference>
<feature type="compositionally biased region" description="Low complexity" evidence="6">
    <location>
        <begin position="2525"/>
        <end position="2534"/>
    </location>
</feature>
<feature type="compositionally biased region" description="Low complexity" evidence="6">
    <location>
        <begin position="1406"/>
        <end position="1419"/>
    </location>
</feature>
<feature type="compositionally biased region" description="Low complexity" evidence="6">
    <location>
        <begin position="4088"/>
        <end position="4099"/>
    </location>
</feature>
<keyword evidence="5" id="KW-0175">Coiled coil</keyword>
<feature type="region of interest" description="Disordered" evidence="6">
    <location>
        <begin position="569"/>
        <end position="609"/>
    </location>
</feature>
<feature type="compositionally biased region" description="Polar residues" evidence="6">
    <location>
        <begin position="4507"/>
        <end position="4528"/>
    </location>
</feature>
<feature type="compositionally biased region" description="Polar residues" evidence="6">
    <location>
        <begin position="1959"/>
        <end position="1968"/>
    </location>
</feature>
<feature type="compositionally biased region" description="Low complexity" evidence="6">
    <location>
        <begin position="3299"/>
        <end position="3311"/>
    </location>
</feature>
<feature type="region of interest" description="Disordered" evidence="6">
    <location>
        <begin position="3148"/>
        <end position="3189"/>
    </location>
</feature>
<feature type="compositionally biased region" description="Polar residues" evidence="6">
    <location>
        <begin position="1143"/>
        <end position="1163"/>
    </location>
</feature>
<feature type="region of interest" description="Disordered" evidence="6">
    <location>
        <begin position="2164"/>
        <end position="2199"/>
    </location>
</feature>
<feature type="region of interest" description="Disordered" evidence="6">
    <location>
        <begin position="2658"/>
        <end position="2703"/>
    </location>
</feature>
<feature type="compositionally biased region" description="Polar residues" evidence="6">
    <location>
        <begin position="3784"/>
        <end position="3797"/>
    </location>
</feature>
<feature type="region of interest" description="Disordered" evidence="6">
    <location>
        <begin position="3992"/>
        <end position="4011"/>
    </location>
</feature>
<feature type="region of interest" description="Disordered" evidence="6">
    <location>
        <begin position="1787"/>
        <end position="1919"/>
    </location>
</feature>
<keyword evidence="9" id="KW-1185">Reference proteome</keyword>
<dbReference type="CDD" id="cd15489">
    <property type="entry name" value="PHD_SF"/>
    <property type="match status" value="1"/>
</dbReference>
<feature type="region of interest" description="Disordered" evidence="6">
    <location>
        <begin position="2219"/>
        <end position="2278"/>
    </location>
</feature>
<dbReference type="InterPro" id="IPR013083">
    <property type="entry name" value="Znf_RING/FYVE/PHD"/>
</dbReference>
<feature type="region of interest" description="Disordered" evidence="6">
    <location>
        <begin position="3450"/>
        <end position="3476"/>
    </location>
</feature>
<feature type="compositionally biased region" description="Low complexity" evidence="6">
    <location>
        <begin position="2956"/>
        <end position="2965"/>
    </location>
</feature>
<feature type="compositionally biased region" description="Polar residues" evidence="6">
    <location>
        <begin position="1050"/>
        <end position="1063"/>
    </location>
</feature>
<proteinExistence type="predicted"/>
<feature type="region of interest" description="Disordered" evidence="6">
    <location>
        <begin position="4273"/>
        <end position="4391"/>
    </location>
</feature>
<feature type="compositionally biased region" description="Polar residues" evidence="6">
    <location>
        <begin position="3992"/>
        <end position="4001"/>
    </location>
</feature>
<feature type="region of interest" description="Disordered" evidence="6">
    <location>
        <begin position="1206"/>
        <end position="1257"/>
    </location>
</feature>
<feature type="region of interest" description="Disordered" evidence="6">
    <location>
        <begin position="3074"/>
        <end position="3126"/>
    </location>
</feature>
<feature type="compositionally biased region" description="Polar residues" evidence="6">
    <location>
        <begin position="3169"/>
        <end position="3185"/>
    </location>
</feature>
<sequence length="4601" mass="497645">MPKTCPICSKPLLDKDVFLSCNSCRTSFHASCVDYTPSDIEFMKDNSGTFTCAKCLTRSKLRSYSTASNTSEQFPSTVSPQDEPMSVRHFSQLMTKMSAMADSLASITVHQRDLSADIAEIKTTQSKLVDEICGCSALLGEQSTKLMEHRVKIDQHNDTIQLLETQHNALSTEVTSLGSEINSIQEMIHFNSSSDIVSSSEIIERVKRSHNMVIRGASDIDSSRFTEISKIIAHIDPGAEKQIVDMVRLGSAELISISTKKTPYDKTLKNIKIPSKSENLYISAENETGISALEQNNKKNLTIPAKMPLNISRIWSSTERSLSRPKRTFCILRCLLRRPLVRIEKLRQKYVPVSNILLNIKYSHPTLPTSPPLKIVKSQLFTSSYLPIKRQPLQTQHKLFIQPQVPLQSRFPLHVQQQFSSPVSHKFPILVPSQSLLPERPKYPLLSSFPASANTQFSSYSTPFKNPYFSGSPVASPSVSNFGSVPSHKINYVPSAKPLTLSVPERKHYPLPPPCPAHLNTQLSSSSTSSKNSYPSAYVPSGIPPPSGLLKRPKCPSSFHFPAPVNTQFSSSQNSYPTVVSPSSNNVRPSSSSSLPERPKYPLPPHSPTSVNIQFSPPSTSFQNSYPSPWSVVNPFLGNVPPDPSHNINSVAPAIPLPPINEVPQSPSIPKYLQTKPPKTSIHIVKTFKPTYPTERYSSTTRIPETLAPSTFSTINAPRILFSPPTTTEAVTSSFPNIPYTHPFSISSPKGDSSNSMLSGQEYAPSLPMSEIYTVPSNNATNPGSSFPSHLGYFPSPSTTTEIVPVIFPNIPHTKPSPIFPHKDDFSYPPFFGEKYPTAPEDTHSGSSYPSTAPAEEKIQFSSPNFPTIPELFTIPETQFSPPTTTENEVYHFPNNPGSKPSPSSPHEAESLISLFDGQEYHPPPPNSYFSETEHMQISINPCSNPSSFLPNNGCSQHFPIISPNTAVHSPTSFSTDGYSTLPPIPTVSSSMTFSHPQSPPIQGISTEPTRSPINLGSSAPSPPSITMPGQFPFSICSFSCAKLSSSQPTNPANTVFSSSNTNYPPPPPIPEIKKKRNSKTTTHEPPSILSQLTTSETLYQPFPIPPYSISTFSQPNEVSATIPLHPPPPIPKIYTPHYSESSVSILSTTTEPVPPNSEESTSPGLKYPLPPPIPELYSDLPKTTTYLVPSAAPFPTDIPSMYETTKQSRDIPNSKNSVPSSPATMDTFSVNSKESTTPGRYHLLPPPIPELSTAPPRTTTFFVPTGVSVLSSPESMKNVSLNSIEYISPGREYPLPPPIPELSTDPSRPTTLWVPSGPSFPTFTEIPTFYETAKPFEDIFNLEPSVPSSPGRDYHLPPPIPASLTVPSKTASNFATTFTTFPTVKWPPYLLTNTEPSRDTSKIRPSVPSSETTTETVPLNGERPSLTGLEYPLPPPIPELSTVPPRTTTYFVPTFPSFPTKKWNPSLLATTEPSRDTSKFVPPVLSSQTTTETDPLNGETPSSPGREYPLPPPIPELSNVSTLSGQEYSLPPPIPEVSTVPSRITTYSVPTYPTVKWTSSSLATTEPSRDTSNFGPQTLPTQTTTETVPLNGETPLSPGREYPLPPPIPELSTVPPRTTTYSVPTYPTVKWISASLATTEPSRDTSNFGPPLPLSPTTTETVPLNVERPSLTGKEYSLPPPIPELSPVTPRTTTYFVPTFPSLPTVEWTPSSFSATEPSRETSKFGPPILSSQSTTETFPLNGETSLSPGREYPLPPPIPEFSTVPSRTTTYFVPIIPSLPAVQLTPSSLTTTESSGETSKLGHPVPSSQTTTETVPLNGETPSSPGREYSLPPPIPEVSTVPPRITTYSVPPYPTVKWTPSSLPTTEPSRDTTNFEPPTPSTQTTTETVPLNGETPLSPGREYPLPPPIPELSPVPPRTTTYLVPTFPSSPAVEWTPPSFATTKPSRETSKFGPPILSSQTTTETVPLNGETPLSPGREYPLPPHIPELSTVPSKTTTYFVPTYPTVKLIPASLTTTEPSRDTSNFGPPILSSQTTTETLPLNGETPSSPGREYPLPPHIPESSTVPPRTTTHFVPTFPSFPAVKWTPSSFATTEPSRDTPKFGPPVPLSPTTTETYPLNGETPSSPGREYPLPPPIPEFSTVPSKTTTYFVPTFPSLPPVKWTQKTTETDPVNGKTPISPGREYPLPPPIPQSSTVPPRTTTYFIPIIPSLPAVQLTPSSLTTTESSGETSKLGHPVPSSQTTTETVPLNGETPSSPGREYSLPPPIPEVSTVPPRITTYSVPPYPTVKWTPSSLATTEPSRDTSNFEPPTPSTQTTTETVPLNGETPLSPGREYPLPPPIPELSPVPPRTTTYLVPTFPSSPAVEWTPPSFATTKPSRETSKFGPPILSSQTTTETVPLNGETPSSPGREYSLPPPIPEVSTEWTPSSLATTEPSRDTSNFEPPTPSTQTTTETVPLNGETPSSPGREYSLPPPIPEVSTVPPRITTYSVPPYPTEEWTPSSLATTEPSRDTSNFEPPTPSTQTTTETVPLNGETPLSPGREYPLPPPIPELSPVPPRTTTYLVPTFPSSPAVEWTPPSFATTKPSRETSKFGPPILSSQTTTETVPLNGETPLSPGREYPLPPHIPELSTVPPRTTTYFVPIFPSFPAVQLTPSSLTTTESSGDTSKLVDPVPSSQTTTETVPLNGETHLSPGREYPLPPPIPEVSTVPPKLQLILDTSNFEPPTPSTQTTTETVPLNGETPLSPGREYPLPPPIPELSPVPPRTTTYLVPTFPSSPAVEWTPLIRNHKTIKETSKFGPPILSSQTTTETVPLNGETPSSPGREYSLPPPIPEVSTVPPRITTYSVPPYPTEEWTPSSLATTEPSRDTSNFEPPTPSTQTTTETVPLNGETPSSPGREYSLPPPIPEVSTVPPRITTYSVPPYPTEEWTPSSLATTEPSRDTSNFEPPTPSTQTTTETVPLNGETPLSPGREYPLPPPIPELSPVPPRTTTYLVPTFPSSPAVEWTPLIRNHKTIKRNIKIRPSNSNLSPGREYPLPPPIPELSTVPSKTTTYFVPTYPTVKLIPASLTTTEPSRDTSNFGPPILSSQTTTETLPLNGETPSSPGREYPLPPHIPELSTVRPRTTTHFVPTFPSFPAVKWTPSSFATTEPSRDTPKFGPPVPLSPTTTETYQLNGETPSSPGREYPLPPPIPEFSTVPSKTTTYFVPTFPSLPPVKWTQTTTETDPVNGKTPISPGREYPLPPPIPQLSTVPPRTTTSFVPTFPAVQWTLSLLATTEPSSDTSKFRPLAPSAQTTTETVPFTAETPLSPGRDYLFPPPIPKLSTVPPRTTTYSVPTFPAVKWTPSLFVTTEASVDTSKLGRPVPPSETTTETVPLNGERPSLTGLEYPLPPPISEFSTVPPRTTTYFVPTFPSFPAVEWTSPSLTTTEPSRETSKFGLPILSSQTTTETVPLKSETPLSPGREYPLPQPIPKFSTVAPRTTTYFVPIFPSFPAVQLTPSSLTTTDSSGDTSKLAKLGDQVPSSQTTTETVPLDGETPLSPGREYPLPPPIPELSTAPPRTTTYSVPTYPTVKWIPVSLTTTEPSRDTSNFGPPILSSQTTTETVPLNSETPSSPGREYPLPPHIPELSTVSSRTTTHFVPTFPSLPPVKWTPSSLATKEPSRDTPKFGPPVPSSPTTTETVPLNGRAPTPPGREYPFAPPISELSTDPSRTTNYSVPSSPSFPSISENPALYENTKQFTDIFNSEPLVQSSPVTVSSNSEESSSPVRNYPVPPPIPDLSTLTPRTTTHSEPTFPSFPTVKWTPSLLSTTEPSRDTSKLGPSVPLSELTTDSFTLNSKIPTSPGREYLLPPGIPELADPPRTPTSFVPSAPSFPTINDTPTMHASTKPSGDTSYSGPAVSSSPTASEVVPSNTEKSTSSGQEYPLLPPLHESNSDPTENTTYLVPSPPSFPTVTKTSTLYETTKPSEDIFNLEPSLPSLPVTMATVSLNSGESTSPEQDYILPPPVPELSTVTPRTTTYFVPTVPSFPTVKWTPASPGATEPSADTFKLGPSVPSSQTITETVPLNGKTSTSPERKYSLPSPIPELTTEPTTTTPYFVPSAPSFATVTETSTLHASTKPSRNTSYIGHLVPSSPTSTEVVPPNSEESPRREYPLSPPIPELNSDHPTTTNHLLPPELSFPTVTETPTLQYSTKPSRGTYHLGTSVPSPSTTMETASSNSKESTSLGRDYLLPPPIPELSTLSPRTTTYFLPRVTSFTTVTWTPSLLETTEPSRDISKLEPSLPSSQTTTTTASLNDKTPTSPGREYPLPPPIPELSTDPPRTTTHFVPSTPSFPTVTETPTMHASTKPSRDSSYSGPSVPSSPPTTDTVPPNNEESTSPGREYPHSLAIPELTTVLPRTTPYFEASVPSLPTVSETPPLLASTEYSRPKTSDFVPPIFPQIPHISNITDTPLSTTMINEDSPSPIIPELSTLHATTITPSGAWLNPASTTIDSAPPLISKCSQMEPSTCLPDNSKLNSSYQNKKYPQPPPIQSGTATKCKPSKIPPNIADSSISPSLKKKYQPPPPIPKISKIPFESSHQSLVPPVSNIDSVRRLFQ</sequence>
<feature type="region of interest" description="Disordered" evidence="6">
    <location>
        <begin position="1463"/>
        <end position="1536"/>
    </location>
</feature>
<feature type="region of interest" description="Disordered" evidence="6">
    <location>
        <begin position="3501"/>
        <end position="3547"/>
    </location>
</feature>
<feature type="region of interest" description="Disordered" evidence="6">
    <location>
        <begin position="1050"/>
        <end position="1087"/>
    </location>
</feature>
<feature type="compositionally biased region" description="Polar residues" evidence="6">
    <location>
        <begin position="4113"/>
        <end position="4129"/>
    </location>
</feature>
<feature type="compositionally biased region" description="Polar residues" evidence="6">
    <location>
        <begin position="4323"/>
        <end position="4351"/>
    </location>
</feature>
<dbReference type="GO" id="GO:0008270">
    <property type="term" value="F:zinc ion binding"/>
    <property type="evidence" value="ECO:0007669"/>
    <property type="project" value="UniProtKB-KW"/>
</dbReference>
<feature type="region of interest" description="Disordered" evidence="6">
    <location>
        <begin position="3654"/>
        <end position="3733"/>
    </location>
</feature>
<evidence type="ECO:0000256" key="3">
    <source>
        <dbReference type="ARBA" id="ARBA00022833"/>
    </source>
</evidence>
<feature type="domain" description="PHD-type" evidence="7">
    <location>
        <begin position="2"/>
        <end position="58"/>
    </location>
</feature>
<feature type="compositionally biased region" description="Polar residues" evidence="6">
    <location>
        <begin position="3586"/>
        <end position="3618"/>
    </location>
</feature>
<feature type="compositionally biased region" description="Polar residues" evidence="6">
    <location>
        <begin position="2426"/>
        <end position="2446"/>
    </location>
</feature>
<feature type="region of interest" description="Disordered" evidence="6">
    <location>
        <begin position="2723"/>
        <end position="2744"/>
    </location>
</feature>
<feature type="compositionally biased region" description="Polar residues" evidence="6">
    <location>
        <begin position="2112"/>
        <end position="2128"/>
    </location>
</feature>
<feature type="compositionally biased region" description="Low complexity" evidence="6">
    <location>
        <begin position="2658"/>
        <end position="2667"/>
    </location>
</feature>
<dbReference type="InterPro" id="IPR001965">
    <property type="entry name" value="Znf_PHD"/>
</dbReference>
<feature type="compositionally biased region" description="Low complexity" evidence="6">
    <location>
        <begin position="2316"/>
        <end position="2325"/>
    </location>
</feature>
<feature type="region of interest" description="Disordered" evidence="6">
    <location>
        <begin position="1944"/>
        <end position="1974"/>
    </location>
</feature>
<dbReference type="InterPro" id="IPR011011">
    <property type="entry name" value="Znf_FYVE_PHD"/>
</dbReference>
<feature type="region of interest" description="Disordered" evidence="6">
    <location>
        <begin position="837"/>
        <end position="856"/>
    </location>
</feature>
<feature type="compositionally biased region" description="Polar residues" evidence="6">
    <location>
        <begin position="2064"/>
        <end position="2073"/>
    </location>
</feature>
<dbReference type="InterPro" id="IPR019786">
    <property type="entry name" value="Zinc_finger_PHD-type_CS"/>
</dbReference>
<feature type="compositionally biased region" description="Polar residues" evidence="6">
    <location>
        <begin position="1206"/>
        <end position="1239"/>
    </location>
</feature>
<feature type="compositionally biased region" description="Polar residues" evidence="6">
    <location>
        <begin position="2502"/>
        <end position="2520"/>
    </location>
</feature>
<feature type="compositionally biased region" description="Polar residues" evidence="6">
    <location>
        <begin position="3867"/>
        <end position="3925"/>
    </location>
</feature>
<feature type="compositionally biased region" description="Polar residues" evidence="6">
    <location>
        <begin position="2294"/>
        <end position="2311"/>
    </location>
</feature>
<keyword evidence="3" id="KW-0862">Zinc</keyword>
<feature type="compositionally biased region" description="Polar residues" evidence="6">
    <location>
        <begin position="1486"/>
        <end position="1504"/>
    </location>
</feature>
<feature type="compositionally biased region" description="Low complexity" evidence="6">
    <location>
        <begin position="1883"/>
        <end position="1892"/>
    </location>
</feature>
<gene>
    <name evidence="8" type="ORF">HHI36_015245</name>
</gene>
<feature type="region of interest" description="Disordered" evidence="6">
    <location>
        <begin position="4113"/>
        <end position="4233"/>
    </location>
</feature>
<feature type="compositionally biased region" description="Polar residues" evidence="6">
    <location>
        <begin position="3525"/>
        <end position="3534"/>
    </location>
</feature>
<feature type="region of interest" description="Disordered" evidence="6">
    <location>
        <begin position="1393"/>
        <end position="1430"/>
    </location>
</feature>
<feature type="region of interest" description="Disordered" evidence="6">
    <location>
        <begin position="2091"/>
        <end position="2130"/>
    </location>
</feature>
<evidence type="ECO:0000256" key="6">
    <source>
        <dbReference type="SAM" id="MobiDB-lite"/>
    </source>
</evidence>
<feature type="region of interest" description="Disordered" evidence="6">
    <location>
        <begin position="2586"/>
        <end position="2622"/>
    </location>
</feature>
<evidence type="ECO:0000256" key="5">
    <source>
        <dbReference type="SAM" id="Coils"/>
    </source>
</evidence>
<feature type="compositionally biased region" description="Polar residues" evidence="6">
    <location>
        <begin position="1638"/>
        <end position="1649"/>
    </location>
</feature>
<feature type="compositionally biased region" description="Low complexity" evidence="6">
    <location>
        <begin position="524"/>
        <end position="536"/>
    </location>
</feature>
<feature type="region of interest" description="Disordered" evidence="6">
    <location>
        <begin position="883"/>
        <end position="909"/>
    </location>
</feature>
<feature type="compositionally biased region" description="Pro residues" evidence="6">
    <location>
        <begin position="3693"/>
        <end position="3704"/>
    </location>
</feature>
<feature type="compositionally biased region" description="Low complexity" evidence="6">
    <location>
        <begin position="574"/>
        <end position="594"/>
    </location>
</feature>
<feature type="region of interest" description="Disordered" evidence="6">
    <location>
        <begin position="1560"/>
        <end position="1617"/>
    </location>
</feature>
<feature type="compositionally biased region" description="Polar residues" evidence="6">
    <location>
        <begin position="3831"/>
        <end position="3844"/>
    </location>
</feature>
<feature type="compositionally biased region" description="Pro residues" evidence="6">
    <location>
        <begin position="2339"/>
        <end position="2352"/>
    </location>
</feature>
<evidence type="ECO:0000259" key="7">
    <source>
        <dbReference type="PROSITE" id="PS50016"/>
    </source>
</evidence>